<name>A0A381NXQ4_9ZZZZ</name>
<sequence length="140" mass="15353">MVGIVTLVRPDGVAGQRYEYAIFCVRTGDAGLRPSALDVVGHGFTVPSTRAGPGDRQRASVMARTAALEGFCPDNGLVVQQRARRRVGLAGVEEVVEQASGRGVDHLGDKLSVVPREILFRFRRYDAIRARREEYSARNK</sequence>
<accession>A0A381NXQ4</accession>
<dbReference type="EMBL" id="UINC01000677">
    <property type="protein sequence ID" value="SUZ59405.1"/>
    <property type="molecule type" value="Genomic_DNA"/>
</dbReference>
<dbReference type="AlphaFoldDB" id="A0A381NXQ4"/>
<proteinExistence type="predicted"/>
<reference evidence="1" key="1">
    <citation type="submission" date="2018-05" db="EMBL/GenBank/DDBJ databases">
        <authorList>
            <person name="Lanie J.A."/>
            <person name="Ng W.-L."/>
            <person name="Kazmierczak K.M."/>
            <person name="Andrzejewski T.M."/>
            <person name="Davidsen T.M."/>
            <person name="Wayne K.J."/>
            <person name="Tettelin H."/>
            <person name="Glass J.I."/>
            <person name="Rusch D."/>
            <person name="Podicherti R."/>
            <person name="Tsui H.-C.T."/>
            <person name="Winkler M.E."/>
        </authorList>
    </citation>
    <scope>NUCLEOTIDE SEQUENCE</scope>
</reference>
<organism evidence="1">
    <name type="scientific">marine metagenome</name>
    <dbReference type="NCBI Taxonomy" id="408172"/>
    <lineage>
        <taxon>unclassified sequences</taxon>
        <taxon>metagenomes</taxon>
        <taxon>ecological metagenomes</taxon>
    </lineage>
</organism>
<gene>
    <name evidence="1" type="ORF">METZ01_LOCUS12259</name>
</gene>
<protein>
    <submittedName>
        <fullName evidence="1">Uncharacterized protein</fullName>
    </submittedName>
</protein>
<evidence type="ECO:0000313" key="1">
    <source>
        <dbReference type="EMBL" id="SUZ59405.1"/>
    </source>
</evidence>